<dbReference type="GO" id="GO:0000166">
    <property type="term" value="F:nucleotide binding"/>
    <property type="evidence" value="ECO:0007669"/>
    <property type="project" value="InterPro"/>
</dbReference>
<evidence type="ECO:0000256" key="2">
    <source>
        <dbReference type="ARBA" id="ARBA00023002"/>
    </source>
</evidence>
<dbReference type="InterPro" id="IPR055170">
    <property type="entry name" value="GFO_IDH_MocA-like_dom"/>
</dbReference>
<dbReference type="Pfam" id="PF22725">
    <property type="entry name" value="GFO_IDH_MocA_C3"/>
    <property type="match status" value="1"/>
</dbReference>
<dbReference type="InterPro" id="IPR000683">
    <property type="entry name" value="Gfo/Idh/MocA-like_OxRdtase_N"/>
</dbReference>
<evidence type="ECO:0000259" key="3">
    <source>
        <dbReference type="Pfam" id="PF01408"/>
    </source>
</evidence>
<name>A0AAP5TEJ0_9LACO</name>
<dbReference type="PANTHER" id="PTHR22604">
    <property type="entry name" value="OXIDOREDUCTASES"/>
    <property type="match status" value="1"/>
</dbReference>
<evidence type="ECO:0000256" key="1">
    <source>
        <dbReference type="ARBA" id="ARBA00010928"/>
    </source>
</evidence>
<dbReference type="Proteomes" id="UP000077280">
    <property type="component" value="Unassembled WGS sequence"/>
</dbReference>
<dbReference type="Gene3D" id="3.40.50.720">
    <property type="entry name" value="NAD(P)-binding Rossmann-like Domain"/>
    <property type="match status" value="1"/>
</dbReference>
<protein>
    <submittedName>
        <fullName evidence="5">Gfo/Idh/MocA family oxidoreductase</fullName>
    </submittedName>
</protein>
<proteinExistence type="inferred from homology"/>
<keyword evidence="7" id="KW-1185">Reference proteome</keyword>
<gene>
    <name evidence="6" type="ORF">A7K95_03830</name>
    <name evidence="5" type="ORF">GA842_09425</name>
</gene>
<feature type="domain" description="GFO/IDH/MocA-like oxidoreductase" evidence="4">
    <location>
        <begin position="139"/>
        <end position="250"/>
    </location>
</feature>
<feature type="domain" description="Gfo/Idh/MocA-like oxidoreductase N-terminal" evidence="3">
    <location>
        <begin position="6"/>
        <end position="124"/>
    </location>
</feature>
<accession>A0AAP5TEJ0</accession>
<reference evidence="6 7" key="1">
    <citation type="submission" date="2016-05" db="EMBL/GenBank/DDBJ databases">
        <title>Draft genome sequence of Pediococcus parvulus 2.6, a probiotic beta-glucan producer strain.</title>
        <authorList>
            <person name="Mohedano M.L."/>
            <person name="Perez-Ramos A."/>
            <person name="Duenas M.T."/>
            <person name="Lamontanara A."/>
            <person name="Orru L."/>
            <person name="Spano G."/>
            <person name="Capozzi V."/>
            <person name="Lopez P."/>
        </authorList>
    </citation>
    <scope>NUCLEOTIDE SEQUENCE [LARGE SCALE GENOMIC DNA]</scope>
    <source>
        <strain evidence="6 7">2.6</strain>
    </source>
</reference>
<keyword evidence="2" id="KW-0560">Oxidoreductase</keyword>
<dbReference type="Pfam" id="PF01408">
    <property type="entry name" value="GFO_IDH_MocA"/>
    <property type="match status" value="1"/>
</dbReference>
<dbReference type="Proteomes" id="UP001275867">
    <property type="component" value="Unassembled WGS sequence"/>
</dbReference>
<dbReference type="EMBL" id="WERX01000037">
    <property type="protein sequence ID" value="MDV7695068.1"/>
    <property type="molecule type" value="Genomic_DNA"/>
</dbReference>
<sequence>MNQKVVRYGIMGAASIVPRIVAGIHESPNSEVVAIAARSLAKAKQAADQFNIPQAYGSYVELCEDDNVDVIYVPLWNAGHYSGAKLALQHHKNVLLEKPFTLTYVQAKELFALAKKQGCFLMEGQKAAFLPITLQVRDQLLNKQAIGKICAITVQESHPGIEKIPWFHDVTVGGGAFYGSASYSLEYLQLVLQTEITDYQGQVSRVGVQADDQTQLNLKLGSGQLASIFMTTLSEQVPSQMIFWGTEGSLMVPNYWKTDSYELKVGKKIQQITHPQNSEFVYEFNHVSEQILQGEQSSDVMCPTVTLATMKIIDRLYHQWYPDQMKKIR</sequence>
<dbReference type="PANTHER" id="PTHR22604:SF105">
    <property type="entry name" value="TRANS-1,2-DIHYDROBENZENE-1,2-DIOL DEHYDROGENASE"/>
    <property type="match status" value="1"/>
</dbReference>
<comment type="similarity">
    <text evidence="1">Belongs to the Gfo/Idh/MocA family.</text>
</comment>
<evidence type="ECO:0000313" key="6">
    <source>
        <dbReference type="EMBL" id="OAD64615.1"/>
    </source>
</evidence>
<dbReference type="RefSeq" id="WP_068805358.1">
    <property type="nucleotide sequence ID" value="NZ_CP158977.1"/>
</dbReference>
<dbReference type="SUPFAM" id="SSF51735">
    <property type="entry name" value="NAD(P)-binding Rossmann-fold domains"/>
    <property type="match status" value="1"/>
</dbReference>
<dbReference type="SUPFAM" id="SSF55347">
    <property type="entry name" value="Glyceraldehyde-3-phosphate dehydrogenase-like, C-terminal domain"/>
    <property type="match status" value="1"/>
</dbReference>
<dbReference type="InterPro" id="IPR036291">
    <property type="entry name" value="NAD(P)-bd_dom_sf"/>
</dbReference>
<dbReference type="EMBL" id="LXND01000030">
    <property type="protein sequence ID" value="OAD64615.1"/>
    <property type="molecule type" value="Genomic_DNA"/>
</dbReference>
<dbReference type="Gene3D" id="3.30.360.10">
    <property type="entry name" value="Dihydrodipicolinate Reductase, domain 2"/>
    <property type="match status" value="1"/>
</dbReference>
<reference evidence="5" key="2">
    <citation type="submission" date="2019-10" db="EMBL/GenBank/DDBJ databases">
        <title>Malate fermentation in French cider.</title>
        <authorList>
            <person name="Cousin F.J."/>
            <person name="Medina Fernandez S."/>
            <person name="Misery B."/>
            <person name="Laplace J.-M."/>
            <person name="Cretenet M."/>
        </authorList>
    </citation>
    <scope>NUCLEOTIDE SEQUENCE</scope>
    <source>
        <strain evidence="5">UCMA15901</strain>
    </source>
</reference>
<dbReference type="InterPro" id="IPR050984">
    <property type="entry name" value="Gfo/Idh/MocA_domain"/>
</dbReference>
<evidence type="ECO:0000313" key="7">
    <source>
        <dbReference type="Proteomes" id="UP000077280"/>
    </source>
</evidence>
<evidence type="ECO:0000313" key="8">
    <source>
        <dbReference type="Proteomes" id="UP001275867"/>
    </source>
</evidence>
<dbReference type="AlphaFoldDB" id="A0AAP5TEJ0"/>
<evidence type="ECO:0000259" key="4">
    <source>
        <dbReference type="Pfam" id="PF22725"/>
    </source>
</evidence>
<organism evidence="5 8">
    <name type="scientific">Pediococcus parvulus</name>
    <dbReference type="NCBI Taxonomy" id="54062"/>
    <lineage>
        <taxon>Bacteria</taxon>
        <taxon>Bacillati</taxon>
        <taxon>Bacillota</taxon>
        <taxon>Bacilli</taxon>
        <taxon>Lactobacillales</taxon>
        <taxon>Lactobacillaceae</taxon>
        <taxon>Pediococcus</taxon>
    </lineage>
</organism>
<evidence type="ECO:0000313" key="5">
    <source>
        <dbReference type="EMBL" id="MDV7695068.1"/>
    </source>
</evidence>
<comment type="caution">
    <text evidence="5">The sequence shown here is derived from an EMBL/GenBank/DDBJ whole genome shotgun (WGS) entry which is preliminary data.</text>
</comment>
<dbReference type="GO" id="GO:0016491">
    <property type="term" value="F:oxidoreductase activity"/>
    <property type="evidence" value="ECO:0007669"/>
    <property type="project" value="UniProtKB-KW"/>
</dbReference>